<accession>A0A517WUD6</accession>
<dbReference type="RefSeq" id="WP_232098936.1">
    <property type="nucleotide sequence ID" value="NZ_CP037422.1"/>
</dbReference>
<dbReference type="Gene3D" id="2.60.120.560">
    <property type="entry name" value="Exo-inulinase, domain 1"/>
    <property type="match status" value="1"/>
</dbReference>
<evidence type="ECO:0000313" key="3">
    <source>
        <dbReference type="Proteomes" id="UP000318384"/>
    </source>
</evidence>
<keyword evidence="3" id="KW-1185">Reference proteome</keyword>
<dbReference type="Proteomes" id="UP000318384">
    <property type="component" value="Chromosome"/>
</dbReference>
<evidence type="ECO:0000313" key="2">
    <source>
        <dbReference type="EMBL" id="QDU08842.1"/>
    </source>
</evidence>
<dbReference type="EMBL" id="CP037422">
    <property type="protein sequence ID" value="QDU08842.1"/>
    <property type="molecule type" value="Genomic_DNA"/>
</dbReference>
<dbReference type="InterPro" id="IPR010496">
    <property type="entry name" value="AL/BT2_dom"/>
</dbReference>
<organism evidence="2 3">
    <name type="scientific">Gimesia aquarii</name>
    <dbReference type="NCBI Taxonomy" id="2527964"/>
    <lineage>
        <taxon>Bacteria</taxon>
        <taxon>Pseudomonadati</taxon>
        <taxon>Planctomycetota</taxon>
        <taxon>Planctomycetia</taxon>
        <taxon>Planctomycetales</taxon>
        <taxon>Planctomycetaceae</taxon>
        <taxon>Gimesia</taxon>
    </lineage>
</organism>
<gene>
    <name evidence="2" type="ORF">V202x_22120</name>
</gene>
<evidence type="ECO:0000259" key="1">
    <source>
        <dbReference type="Pfam" id="PF06439"/>
    </source>
</evidence>
<reference evidence="2 3" key="1">
    <citation type="submission" date="2019-03" db="EMBL/GenBank/DDBJ databases">
        <title>Deep-cultivation of Planctomycetes and their phenomic and genomic characterization uncovers novel biology.</title>
        <authorList>
            <person name="Wiegand S."/>
            <person name="Jogler M."/>
            <person name="Boedeker C."/>
            <person name="Pinto D."/>
            <person name="Vollmers J."/>
            <person name="Rivas-Marin E."/>
            <person name="Kohn T."/>
            <person name="Peeters S.H."/>
            <person name="Heuer A."/>
            <person name="Rast P."/>
            <person name="Oberbeckmann S."/>
            <person name="Bunk B."/>
            <person name="Jeske O."/>
            <person name="Meyerdierks A."/>
            <person name="Storesund J.E."/>
            <person name="Kallscheuer N."/>
            <person name="Luecker S."/>
            <person name="Lage O.M."/>
            <person name="Pohl T."/>
            <person name="Merkel B.J."/>
            <person name="Hornburger P."/>
            <person name="Mueller R.-W."/>
            <person name="Bruemmer F."/>
            <person name="Labrenz M."/>
            <person name="Spormann A.M."/>
            <person name="Op den Camp H."/>
            <person name="Overmann J."/>
            <person name="Amann R."/>
            <person name="Jetten M.S.M."/>
            <person name="Mascher T."/>
            <person name="Medema M.H."/>
            <person name="Devos D.P."/>
            <person name="Kaster A.-K."/>
            <person name="Ovreas L."/>
            <person name="Rohde M."/>
            <person name="Galperin M.Y."/>
            <person name="Jogler C."/>
        </authorList>
    </citation>
    <scope>NUCLEOTIDE SEQUENCE [LARGE SCALE GENOMIC DNA]</scope>
    <source>
        <strain evidence="2 3">V202</strain>
    </source>
</reference>
<dbReference type="AlphaFoldDB" id="A0A517WUD6"/>
<dbReference type="PROSITE" id="PS51257">
    <property type="entry name" value="PROKAR_LIPOPROTEIN"/>
    <property type="match status" value="1"/>
</dbReference>
<dbReference type="Pfam" id="PF06439">
    <property type="entry name" value="3keto-disac_hyd"/>
    <property type="match status" value="1"/>
</dbReference>
<sequence length="227" mass="25180">MFQLSVKSFTTLCLFMSACFCVTQPADLIAEEHCDSDFVSIFNGKSLDGWQGATNGYYAKDGMLISKKESGGNLFTNKEYKNFILRFDFKLEPGANNGIGFHVPLKPKTSPAYAGKEIQILDDTAKKYAKLQNYQYHGSLYGTAPAKRGHLKPVGEWNSQEIMVDGNKLKVVLNGTTIVDFDMADAKKNGTIDGKEHPGLKRDKGHICLCGHGAKIEFKNMRIKELP</sequence>
<name>A0A517WUD6_9PLAN</name>
<feature type="domain" description="3-keto-alpha-glucoside-1,2-lyase/3-keto-2-hydroxy-glucal hydratase" evidence="1">
    <location>
        <begin position="37"/>
        <end position="224"/>
    </location>
</feature>
<dbReference type="GO" id="GO:0016787">
    <property type="term" value="F:hydrolase activity"/>
    <property type="evidence" value="ECO:0007669"/>
    <property type="project" value="InterPro"/>
</dbReference>
<protein>
    <recommendedName>
        <fullName evidence="1">3-keto-alpha-glucoside-1,2-lyase/3-keto-2-hydroxy-glucal hydratase domain-containing protein</fullName>
    </recommendedName>
</protein>
<proteinExistence type="predicted"/>